<dbReference type="InterPro" id="IPR014748">
    <property type="entry name" value="Enoyl-CoA_hydra_C"/>
</dbReference>
<dbReference type="AlphaFoldDB" id="A0A1M5I3E7"/>
<dbReference type="OrthoDB" id="9777711at2"/>
<dbReference type="InterPro" id="IPR029045">
    <property type="entry name" value="ClpP/crotonase-like_dom_sf"/>
</dbReference>
<feature type="region of interest" description="Disordered" evidence="2">
    <location>
        <begin position="94"/>
        <end position="115"/>
    </location>
</feature>
<dbReference type="RefSeq" id="WP_073419909.1">
    <property type="nucleotide sequence ID" value="NZ_FQVX01000002.1"/>
</dbReference>
<evidence type="ECO:0000256" key="2">
    <source>
        <dbReference type="SAM" id="MobiDB-lite"/>
    </source>
</evidence>
<dbReference type="Gene3D" id="3.90.226.10">
    <property type="entry name" value="2-enoyl-CoA Hydratase, Chain A, domain 1"/>
    <property type="match status" value="1"/>
</dbReference>
<evidence type="ECO:0000313" key="3">
    <source>
        <dbReference type="EMBL" id="SHG22806.1"/>
    </source>
</evidence>
<accession>A0A1M5I3E7</accession>
<evidence type="ECO:0000313" key="4">
    <source>
        <dbReference type="Proteomes" id="UP000184471"/>
    </source>
</evidence>
<dbReference type="Proteomes" id="UP000184471">
    <property type="component" value="Unassembled WGS sequence"/>
</dbReference>
<protein>
    <submittedName>
        <fullName evidence="3">Enoyl-CoA hydratase</fullName>
    </submittedName>
</protein>
<dbReference type="EMBL" id="FQVX01000002">
    <property type="protein sequence ID" value="SHG22806.1"/>
    <property type="molecule type" value="Genomic_DNA"/>
</dbReference>
<dbReference type="CDD" id="cd06558">
    <property type="entry name" value="crotonase-like"/>
    <property type="match status" value="1"/>
</dbReference>
<dbReference type="GO" id="GO:0003824">
    <property type="term" value="F:catalytic activity"/>
    <property type="evidence" value="ECO:0007669"/>
    <property type="project" value="UniProtKB-ARBA"/>
</dbReference>
<dbReference type="Gene3D" id="1.10.12.10">
    <property type="entry name" value="Lyase 2-enoyl-coa Hydratase, Chain A, domain 2"/>
    <property type="match status" value="1"/>
</dbReference>
<evidence type="ECO:0000256" key="1">
    <source>
        <dbReference type="ARBA" id="ARBA00005254"/>
    </source>
</evidence>
<feature type="region of interest" description="Disordered" evidence="2">
    <location>
        <begin position="1"/>
        <end position="22"/>
    </location>
</feature>
<dbReference type="PANTHER" id="PTHR43459:SF1">
    <property type="entry name" value="EG:BACN32G11.4 PROTEIN"/>
    <property type="match status" value="1"/>
</dbReference>
<comment type="similarity">
    <text evidence="1">Belongs to the enoyl-CoA hydratase/isomerase family.</text>
</comment>
<keyword evidence="4" id="KW-1185">Reference proteome</keyword>
<sequence length="288" mass="29842">MTDTRADTGTGTETGTGTGIETGTDHLLARVEDGVAVLTLNRPERRNALSEEMLTALAATLARVEEDDAVGAVVLTGAGGAFCAGGDVKGFAERSPGAPGAAAERRQRTSQRATSGRLWRMPKPTVAVLPGPAAGAGLSLALACDLRYAASSAVLTTAFARVALAGDYGSAWFLVRLVGPARARELLYLSPRLSADEALRLGLVNAVLPPDALEREAMAVARRLADGPRTALASMKENVALALTAPLDEYMDVEVTHHLATFATADHAEAARAFIEKRDPVFGGGAPA</sequence>
<organism evidence="3 4">
    <name type="scientific">Geodermatophilus nigrescens</name>
    <dbReference type="NCBI Taxonomy" id="1070870"/>
    <lineage>
        <taxon>Bacteria</taxon>
        <taxon>Bacillati</taxon>
        <taxon>Actinomycetota</taxon>
        <taxon>Actinomycetes</taxon>
        <taxon>Geodermatophilales</taxon>
        <taxon>Geodermatophilaceae</taxon>
        <taxon>Geodermatophilus</taxon>
    </lineage>
</organism>
<dbReference type="Pfam" id="PF00378">
    <property type="entry name" value="ECH_1"/>
    <property type="match status" value="1"/>
</dbReference>
<dbReference type="SUPFAM" id="SSF52096">
    <property type="entry name" value="ClpP/crotonase"/>
    <property type="match status" value="1"/>
</dbReference>
<dbReference type="STRING" id="1070870.SAMN05444351_1875"/>
<dbReference type="InterPro" id="IPR001753">
    <property type="entry name" value="Enoyl-CoA_hydra/iso"/>
</dbReference>
<dbReference type="PANTHER" id="PTHR43459">
    <property type="entry name" value="ENOYL-COA HYDRATASE"/>
    <property type="match status" value="1"/>
</dbReference>
<name>A0A1M5I3E7_9ACTN</name>
<reference evidence="3 4" key="1">
    <citation type="submission" date="2016-11" db="EMBL/GenBank/DDBJ databases">
        <authorList>
            <person name="Jaros S."/>
            <person name="Januszkiewicz K."/>
            <person name="Wedrychowicz H."/>
        </authorList>
    </citation>
    <scope>NUCLEOTIDE SEQUENCE [LARGE SCALE GENOMIC DNA]</scope>
    <source>
        <strain evidence="3 4">DSM 45408</strain>
    </source>
</reference>
<proteinExistence type="inferred from homology"/>
<gene>
    <name evidence="3" type="ORF">SAMN05444351_1875</name>
</gene>